<evidence type="ECO:0000256" key="4">
    <source>
        <dbReference type="PROSITE-ProRule" id="PRU00335"/>
    </source>
</evidence>
<keyword evidence="1" id="KW-0805">Transcription regulation</keyword>
<dbReference type="InterPro" id="IPR011075">
    <property type="entry name" value="TetR_C"/>
</dbReference>
<gene>
    <name evidence="7" type="ORF">R3P82_05315</name>
</gene>
<protein>
    <submittedName>
        <fullName evidence="7">TetR family transcriptional regulator</fullName>
    </submittedName>
</protein>
<dbReference type="GO" id="GO:0003700">
    <property type="term" value="F:DNA-binding transcription factor activity"/>
    <property type="evidence" value="ECO:0007669"/>
    <property type="project" value="TreeGrafter"/>
</dbReference>
<dbReference type="GO" id="GO:0000976">
    <property type="term" value="F:transcription cis-regulatory region binding"/>
    <property type="evidence" value="ECO:0007669"/>
    <property type="project" value="TreeGrafter"/>
</dbReference>
<dbReference type="SUPFAM" id="SSF48498">
    <property type="entry name" value="Tetracyclin repressor-like, C-terminal domain"/>
    <property type="match status" value="1"/>
</dbReference>
<dbReference type="Pfam" id="PF00440">
    <property type="entry name" value="TetR_N"/>
    <property type="match status" value="1"/>
</dbReference>
<evidence type="ECO:0000256" key="2">
    <source>
        <dbReference type="ARBA" id="ARBA00023125"/>
    </source>
</evidence>
<feature type="DNA-binding region" description="H-T-H motif" evidence="4">
    <location>
        <begin position="46"/>
        <end position="65"/>
    </location>
</feature>
<dbReference type="InterPro" id="IPR050109">
    <property type="entry name" value="HTH-type_TetR-like_transc_reg"/>
</dbReference>
<keyword evidence="2 4" id="KW-0238">DNA-binding</keyword>
<dbReference type="PROSITE" id="PS50977">
    <property type="entry name" value="HTH_TETR_2"/>
    <property type="match status" value="1"/>
</dbReference>
<sequence length="217" mass="22581">MTADGDTARGGSAKSAPGRPRDGRIDAAIITATRELILETGYPALTLSAIAARAGTTTAALYRRWSSKAQLVHEAVLEAEVIPAFELPDGAGGGASSAGGAGAAVGDPQADIRALVETVRVLFDRPEVRVALPGLIADTVADPDLHARMIARLAGNLPAFESRFGRARRSDDHLPVLAEVVAGAAIFRLLVSPDAALDDEWVEELTALITGRWQADG</sequence>
<evidence type="ECO:0000313" key="8">
    <source>
        <dbReference type="Proteomes" id="UP001185873"/>
    </source>
</evidence>
<accession>A0AAE4QUT8</accession>
<dbReference type="SUPFAM" id="SSF46689">
    <property type="entry name" value="Homeodomain-like"/>
    <property type="match status" value="1"/>
</dbReference>
<dbReference type="InterPro" id="IPR001647">
    <property type="entry name" value="HTH_TetR"/>
</dbReference>
<proteinExistence type="predicted"/>
<name>A0AAE4QUT8_9ACTN</name>
<dbReference type="PRINTS" id="PR00455">
    <property type="entry name" value="HTHTETR"/>
</dbReference>
<dbReference type="Proteomes" id="UP001185873">
    <property type="component" value="Unassembled WGS sequence"/>
</dbReference>
<feature type="domain" description="HTH tetR-type" evidence="6">
    <location>
        <begin position="23"/>
        <end position="83"/>
    </location>
</feature>
<dbReference type="EMBL" id="JAWLKJ010000001">
    <property type="protein sequence ID" value="MDV6298525.1"/>
    <property type="molecule type" value="Genomic_DNA"/>
</dbReference>
<keyword evidence="3" id="KW-0804">Transcription</keyword>
<dbReference type="Gene3D" id="1.10.357.10">
    <property type="entry name" value="Tetracycline Repressor, domain 2"/>
    <property type="match status" value="1"/>
</dbReference>
<dbReference type="Pfam" id="PF16859">
    <property type="entry name" value="TetR_C_11"/>
    <property type="match status" value="1"/>
</dbReference>
<dbReference type="AlphaFoldDB" id="A0AAE4QUT8"/>
<evidence type="ECO:0000256" key="5">
    <source>
        <dbReference type="SAM" id="MobiDB-lite"/>
    </source>
</evidence>
<dbReference type="InterPro" id="IPR009057">
    <property type="entry name" value="Homeodomain-like_sf"/>
</dbReference>
<organism evidence="7 8">
    <name type="scientific">Dietzia maris</name>
    <dbReference type="NCBI Taxonomy" id="37915"/>
    <lineage>
        <taxon>Bacteria</taxon>
        <taxon>Bacillati</taxon>
        <taxon>Actinomycetota</taxon>
        <taxon>Actinomycetes</taxon>
        <taxon>Mycobacteriales</taxon>
        <taxon>Dietziaceae</taxon>
        <taxon>Dietzia</taxon>
    </lineage>
</organism>
<evidence type="ECO:0000256" key="3">
    <source>
        <dbReference type="ARBA" id="ARBA00023163"/>
    </source>
</evidence>
<comment type="caution">
    <text evidence="7">The sequence shown here is derived from an EMBL/GenBank/DDBJ whole genome shotgun (WGS) entry which is preliminary data.</text>
</comment>
<reference evidence="7" key="1">
    <citation type="submission" date="2023-10" db="EMBL/GenBank/DDBJ databases">
        <title>Development of a sustainable strategy for remediation of hydrocarbon-contaminated territories based on the waste exchange concept.</title>
        <authorList>
            <person name="Krivoruchko A."/>
        </authorList>
    </citation>
    <scope>NUCLEOTIDE SEQUENCE</scope>
    <source>
        <strain evidence="7">IEGM 1175</strain>
    </source>
</reference>
<feature type="region of interest" description="Disordered" evidence="5">
    <location>
        <begin position="1"/>
        <end position="22"/>
    </location>
</feature>
<evidence type="ECO:0000259" key="6">
    <source>
        <dbReference type="PROSITE" id="PS50977"/>
    </source>
</evidence>
<evidence type="ECO:0000313" key="7">
    <source>
        <dbReference type="EMBL" id="MDV6298525.1"/>
    </source>
</evidence>
<dbReference type="PANTHER" id="PTHR30055:SF230">
    <property type="entry name" value="TRANSCRIPTIONAL REGULATORY PROTEIN (PROBABLY TETR-FAMILY)-RELATED"/>
    <property type="match status" value="1"/>
</dbReference>
<dbReference type="PANTHER" id="PTHR30055">
    <property type="entry name" value="HTH-TYPE TRANSCRIPTIONAL REGULATOR RUTR"/>
    <property type="match status" value="1"/>
</dbReference>
<dbReference type="InterPro" id="IPR036271">
    <property type="entry name" value="Tet_transcr_reg_TetR-rel_C_sf"/>
</dbReference>
<dbReference type="RefSeq" id="WP_317468842.1">
    <property type="nucleotide sequence ID" value="NZ_JAWLKJ010000001.1"/>
</dbReference>
<evidence type="ECO:0000256" key="1">
    <source>
        <dbReference type="ARBA" id="ARBA00023015"/>
    </source>
</evidence>